<dbReference type="SUPFAM" id="SSF56801">
    <property type="entry name" value="Acetyl-CoA synthetase-like"/>
    <property type="match status" value="1"/>
</dbReference>
<dbReference type="EMBL" id="JBHTIK010000002">
    <property type="protein sequence ID" value="MFD0847299.1"/>
    <property type="molecule type" value="Genomic_DNA"/>
</dbReference>
<keyword evidence="2" id="KW-1185">Reference proteome</keyword>
<gene>
    <name evidence="1" type="ORF">ACFQ00_03105</name>
</gene>
<evidence type="ECO:0000313" key="1">
    <source>
        <dbReference type="EMBL" id="MFD0847299.1"/>
    </source>
</evidence>
<reference evidence="2" key="1">
    <citation type="journal article" date="2019" name="Int. J. Syst. Evol. Microbiol.">
        <title>The Global Catalogue of Microorganisms (GCM) 10K type strain sequencing project: providing services to taxonomists for standard genome sequencing and annotation.</title>
        <authorList>
            <consortium name="The Broad Institute Genomics Platform"/>
            <consortium name="The Broad Institute Genome Sequencing Center for Infectious Disease"/>
            <person name="Wu L."/>
            <person name="Ma J."/>
        </authorList>
    </citation>
    <scope>NUCLEOTIDE SEQUENCE [LARGE SCALE GENOMIC DNA]</scope>
    <source>
        <strain evidence="2">CCUG 52537</strain>
    </source>
</reference>
<dbReference type="Proteomes" id="UP001597124">
    <property type="component" value="Unassembled WGS sequence"/>
</dbReference>
<sequence>MFHYPVEIGSRLEQIIAVYEKPALSLTQLLLETSRGGQDGVSLIGDNTTTLTYGQLLDRSGRFAAGLAERGIYYRSWCPIFTSM</sequence>
<proteinExistence type="predicted"/>
<comment type="caution">
    <text evidence="1">The sequence shown here is derived from an EMBL/GenBank/DDBJ whole genome shotgun (WGS) entry which is preliminary data.</text>
</comment>
<dbReference type="Gene3D" id="3.40.50.980">
    <property type="match status" value="1"/>
</dbReference>
<evidence type="ECO:0008006" key="3">
    <source>
        <dbReference type="Google" id="ProtNLM"/>
    </source>
</evidence>
<dbReference type="RefSeq" id="WP_381486064.1">
    <property type="nucleotide sequence ID" value="NZ_JBHTIK010000002.1"/>
</dbReference>
<name>A0ABW3C073_SPHXN</name>
<protein>
    <recommendedName>
        <fullName evidence="3">AMP-dependent synthetase/ligase domain-containing protein</fullName>
    </recommendedName>
</protein>
<accession>A0ABW3C073</accession>
<organism evidence="1 2">
    <name type="scientific">Sphingosinicella xenopeptidilytica</name>
    <dbReference type="NCBI Taxonomy" id="364098"/>
    <lineage>
        <taxon>Bacteria</taxon>
        <taxon>Pseudomonadati</taxon>
        <taxon>Pseudomonadota</taxon>
        <taxon>Alphaproteobacteria</taxon>
        <taxon>Sphingomonadales</taxon>
        <taxon>Sphingosinicellaceae</taxon>
        <taxon>Sphingosinicella</taxon>
    </lineage>
</organism>
<evidence type="ECO:0000313" key="2">
    <source>
        <dbReference type="Proteomes" id="UP001597124"/>
    </source>
</evidence>